<reference evidence="2" key="1">
    <citation type="submission" date="2021-03" db="EMBL/GenBank/DDBJ databases">
        <title>Draft genome sequence of rust myrtle Austropuccinia psidii MF-1, a brazilian biotype.</title>
        <authorList>
            <person name="Quecine M.C."/>
            <person name="Pachon D.M.R."/>
            <person name="Bonatelli M.L."/>
            <person name="Correr F.H."/>
            <person name="Franceschini L.M."/>
            <person name="Leite T.F."/>
            <person name="Margarido G.R.A."/>
            <person name="Almeida C.A."/>
            <person name="Ferrarezi J.A."/>
            <person name="Labate C.A."/>
        </authorList>
    </citation>
    <scope>NUCLEOTIDE SEQUENCE</scope>
    <source>
        <strain evidence="2">MF-1</strain>
    </source>
</reference>
<dbReference type="AlphaFoldDB" id="A0A9Q3HJR8"/>
<organism evidence="2 3">
    <name type="scientific">Austropuccinia psidii MF-1</name>
    <dbReference type="NCBI Taxonomy" id="1389203"/>
    <lineage>
        <taxon>Eukaryota</taxon>
        <taxon>Fungi</taxon>
        <taxon>Dikarya</taxon>
        <taxon>Basidiomycota</taxon>
        <taxon>Pucciniomycotina</taxon>
        <taxon>Pucciniomycetes</taxon>
        <taxon>Pucciniales</taxon>
        <taxon>Sphaerophragmiaceae</taxon>
        <taxon>Austropuccinia</taxon>
    </lineage>
</organism>
<keyword evidence="3" id="KW-1185">Reference proteome</keyword>
<evidence type="ECO:0000256" key="1">
    <source>
        <dbReference type="SAM" id="MobiDB-lite"/>
    </source>
</evidence>
<dbReference type="EMBL" id="AVOT02017840">
    <property type="protein sequence ID" value="MBW0504280.1"/>
    <property type="molecule type" value="Genomic_DNA"/>
</dbReference>
<feature type="compositionally biased region" description="Polar residues" evidence="1">
    <location>
        <begin position="1"/>
        <end position="14"/>
    </location>
</feature>
<feature type="compositionally biased region" description="Polar residues" evidence="1">
    <location>
        <begin position="81"/>
        <end position="95"/>
    </location>
</feature>
<feature type="region of interest" description="Disordered" evidence="1">
    <location>
        <begin position="36"/>
        <end position="98"/>
    </location>
</feature>
<name>A0A9Q3HJR8_9BASI</name>
<proteinExistence type="predicted"/>
<feature type="compositionally biased region" description="Polar residues" evidence="1">
    <location>
        <begin position="36"/>
        <end position="47"/>
    </location>
</feature>
<evidence type="ECO:0000313" key="2">
    <source>
        <dbReference type="EMBL" id="MBW0504280.1"/>
    </source>
</evidence>
<sequence>MGQGQQEVQPSITLDRTLRNFPEDISQRDTLIRSYSNFQRTEFQQEVQAPGQEGSQDKRKSSHYPGNKETIEPDRAYSDSLRPTRSRPTQLSNGFTPFRKQKISGLESQLFTVPGSFQEKTRIQREDNT</sequence>
<dbReference type="Proteomes" id="UP000765509">
    <property type="component" value="Unassembled WGS sequence"/>
</dbReference>
<comment type="caution">
    <text evidence="2">The sequence shown here is derived from an EMBL/GenBank/DDBJ whole genome shotgun (WGS) entry which is preliminary data.</text>
</comment>
<feature type="region of interest" description="Disordered" evidence="1">
    <location>
        <begin position="1"/>
        <end position="21"/>
    </location>
</feature>
<accession>A0A9Q3HJR8</accession>
<evidence type="ECO:0000313" key="3">
    <source>
        <dbReference type="Proteomes" id="UP000765509"/>
    </source>
</evidence>
<protein>
    <submittedName>
        <fullName evidence="2">Uncharacterized protein</fullName>
    </submittedName>
</protein>
<gene>
    <name evidence="2" type="ORF">O181_043995</name>
</gene>